<keyword evidence="8" id="KW-0732">Signal</keyword>
<dbReference type="Pfam" id="PF13715">
    <property type="entry name" value="CarbopepD_reg_2"/>
    <property type="match status" value="1"/>
</dbReference>
<keyword evidence="2 7" id="KW-0813">Transport</keyword>
<dbReference type="Gene3D" id="2.40.170.20">
    <property type="entry name" value="TonB-dependent receptor, beta-barrel domain"/>
    <property type="match status" value="1"/>
</dbReference>
<evidence type="ECO:0000256" key="8">
    <source>
        <dbReference type="SAM" id="SignalP"/>
    </source>
</evidence>
<dbReference type="Proteomes" id="UP000305939">
    <property type="component" value="Unassembled WGS sequence"/>
</dbReference>
<dbReference type="PROSITE" id="PS52016">
    <property type="entry name" value="TONB_DEPENDENT_REC_3"/>
    <property type="match status" value="1"/>
</dbReference>
<dbReference type="SUPFAM" id="SSF56935">
    <property type="entry name" value="Porins"/>
    <property type="match status" value="1"/>
</dbReference>
<evidence type="ECO:0000256" key="6">
    <source>
        <dbReference type="ARBA" id="ARBA00023237"/>
    </source>
</evidence>
<dbReference type="InterPro" id="IPR039426">
    <property type="entry name" value="TonB-dep_rcpt-like"/>
</dbReference>
<keyword evidence="6 7" id="KW-0998">Cell outer membrane</keyword>
<proteinExistence type="inferred from homology"/>
<dbReference type="AlphaFoldDB" id="A0A4S3LY66"/>
<protein>
    <submittedName>
        <fullName evidence="10">TonB-dependent receptor</fullName>
    </submittedName>
</protein>
<gene>
    <name evidence="10" type="ORF">E7Z59_12095</name>
</gene>
<dbReference type="Gene3D" id="2.60.40.1120">
    <property type="entry name" value="Carboxypeptidase-like, regulatory domain"/>
    <property type="match status" value="1"/>
</dbReference>
<keyword evidence="10" id="KW-0675">Receptor</keyword>
<keyword evidence="3 7" id="KW-1134">Transmembrane beta strand</keyword>
<keyword evidence="11" id="KW-1185">Reference proteome</keyword>
<dbReference type="RefSeq" id="WP_136336602.1">
    <property type="nucleotide sequence ID" value="NZ_QXMP01000003.1"/>
</dbReference>
<keyword evidence="5 7" id="KW-0472">Membrane</keyword>
<evidence type="ECO:0000256" key="2">
    <source>
        <dbReference type="ARBA" id="ARBA00022448"/>
    </source>
</evidence>
<evidence type="ECO:0000313" key="11">
    <source>
        <dbReference type="Proteomes" id="UP000305939"/>
    </source>
</evidence>
<evidence type="ECO:0000256" key="4">
    <source>
        <dbReference type="ARBA" id="ARBA00022692"/>
    </source>
</evidence>
<feature type="chain" id="PRO_5020868090" evidence="8">
    <location>
        <begin position="22"/>
        <end position="821"/>
    </location>
</feature>
<feature type="domain" description="TonB-dependent receptor plug" evidence="9">
    <location>
        <begin position="136"/>
        <end position="217"/>
    </location>
</feature>
<sequence>MRWLSILASIFFLCYGLPAFSQQAVLWGIVVNEDNAPLPQVSVQAGNAGTVTDSNGAYQLSLKANTRITVSFSHLSYEKIEVVLELPIGEHYELNPVLKKGVTQLGEVVVTNQGTKRVRGIESLEPETVRKIPGANAGIENVLRSLPGVSFNNELSTQYNVRGGNFDENLVYVNGIEVYRPFLIRSGQQEGLSFVNTDLVREVDFSAGGFEARYGDRLSSVLDVTYRKPEQFSAGLEASFLGGSLWIQGTDKKKRLRALAGFRYRDNSLLVDSKQTETNFRPLFVDAQTYITYALNERLELSFLGNLSLNRYNYTPLTRQTNFGTLQDPIALLVVYNGRETDRYETGFGALKLNHKAAAGLEMDWIFSAYHTREQEFYDILAQYRLGQVDSNIGAENFGNVVFSEGVGSQLEHGRNTLDALILSAEHRGKKALKKGVISWGLRYNYEDFRDKLEEYEVIDSAGYNIRPPLPEFSNDQPYSPYTAPLTAYQNIDAKNFISTHRVMGFLEYNRQWQLPKGQLYANAGVRGQYWQNDPENAEGYSRMIFSPRAQLAYKPSGNSDLLFRMAGGLYQQPPFYRELRNPNGVLIPEVEAQKAWHISLGNDYSFQLWERGFKLTSEAYYRSLSDVNTYTLENVRIRYRANNEALAYAYGLDLRLNGEFVPGTDSWFSFGYLKTEENQNNRGYIARPTDQRLKFAVLFQDYVPSIPNVKLYLNGVYNTGVPGGSPNYADPYLFQLRLPDYKRVDLGIFYVFADAENRHPKGHWLYKFRELSAGFEIFNIFDVQNSITNTWVRDVYSKVQYGIPNYMTRRLFNLKISMQL</sequence>
<evidence type="ECO:0000256" key="3">
    <source>
        <dbReference type="ARBA" id="ARBA00022452"/>
    </source>
</evidence>
<evidence type="ECO:0000256" key="7">
    <source>
        <dbReference type="PROSITE-ProRule" id="PRU01360"/>
    </source>
</evidence>
<dbReference type="EMBL" id="SSMC01000003">
    <property type="protein sequence ID" value="THD66530.1"/>
    <property type="molecule type" value="Genomic_DNA"/>
</dbReference>
<dbReference type="InterPro" id="IPR008969">
    <property type="entry name" value="CarboxyPept-like_regulatory"/>
</dbReference>
<feature type="signal peptide" evidence="8">
    <location>
        <begin position="1"/>
        <end position="21"/>
    </location>
</feature>
<evidence type="ECO:0000256" key="5">
    <source>
        <dbReference type="ARBA" id="ARBA00023136"/>
    </source>
</evidence>
<dbReference type="InterPro" id="IPR012910">
    <property type="entry name" value="Plug_dom"/>
</dbReference>
<dbReference type="SUPFAM" id="SSF49464">
    <property type="entry name" value="Carboxypeptidase regulatory domain-like"/>
    <property type="match status" value="1"/>
</dbReference>
<name>A0A4S3LY66_9FLAO</name>
<comment type="subcellular location">
    <subcellularLocation>
        <location evidence="1 7">Cell outer membrane</location>
        <topology evidence="1 7">Multi-pass membrane protein</topology>
    </subcellularLocation>
</comment>
<accession>A0A4S3LY66</accession>
<dbReference type="OrthoDB" id="1108759at2"/>
<dbReference type="GO" id="GO:0009279">
    <property type="term" value="C:cell outer membrane"/>
    <property type="evidence" value="ECO:0007669"/>
    <property type="project" value="UniProtKB-SubCell"/>
</dbReference>
<reference evidence="10 11" key="1">
    <citation type="submission" date="2019-04" db="EMBL/GenBank/DDBJ databases">
        <title>Draft genome sequence of Robertkochia marina CC-AMO-30D.</title>
        <authorList>
            <person name="Hameed A."/>
            <person name="Lin S.-Y."/>
            <person name="Shahina M."/>
            <person name="Lai W.-A."/>
            <person name="Young C.-C."/>
        </authorList>
    </citation>
    <scope>NUCLEOTIDE SEQUENCE [LARGE SCALE GENOMIC DNA]</scope>
    <source>
        <strain evidence="10 11">CC-AMO-30D</strain>
    </source>
</reference>
<organism evidence="10 11">
    <name type="scientific">Robertkochia marina</name>
    <dbReference type="NCBI Taxonomy" id="1227945"/>
    <lineage>
        <taxon>Bacteria</taxon>
        <taxon>Pseudomonadati</taxon>
        <taxon>Bacteroidota</taxon>
        <taxon>Flavobacteriia</taxon>
        <taxon>Flavobacteriales</taxon>
        <taxon>Flavobacteriaceae</taxon>
        <taxon>Robertkochia</taxon>
    </lineage>
</organism>
<evidence type="ECO:0000256" key="1">
    <source>
        <dbReference type="ARBA" id="ARBA00004571"/>
    </source>
</evidence>
<comment type="similarity">
    <text evidence="7">Belongs to the TonB-dependent receptor family.</text>
</comment>
<evidence type="ECO:0000259" key="9">
    <source>
        <dbReference type="Pfam" id="PF07715"/>
    </source>
</evidence>
<evidence type="ECO:0000313" key="10">
    <source>
        <dbReference type="EMBL" id="THD66530.1"/>
    </source>
</evidence>
<dbReference type="InterPro" id="IPR036942">
    <property type="entry name" value="Beta-barrel_TonB_sf"/>
</dbReference>
<keyword evidence="4 7" id="KW-0812">Transmembrane</keyword>
<dbReference type="Pfam" id="PF07715">
    <property type="entry name" value="Plug"/>
    <property type="match status" value="1"/>
</dbReference>
<comment type="caution">
    <text evidence="10">The sequence shown here is derived from an EMBL/GenBank/DDBJ whole genome shotgun (WGS) entry which is preliminary data.</text>
</comment>